<dbReference type="GO" id="GO:0009691">
    <property type="term" value="P:cytokinin biosynthetic process"/>
    <property type="evidence" value="ECO:0007669"/>
    <property type="project" value="UniProtKB-UniRule"/>
</dbReference>
<evidence type="ECO:0000256" key="2">
    <source>
        <dbReference type="ARBA" id="ARBA00006763"/>
    </source>
</evidence>
<reference evidence="4 5" key="1">
    <citation type="submission" date="2018-01" db="EMBL/GenBank/DDBJ databases">
        <title>The draft genome sequence of Cohaesibacter sp. H1304.</title>
        <authorList>
            <person name="Wang N.-N."/>
            <person name="Du Z.-J."/>
        </authorList>
    </citation>
    <scope>NUCLEOTIDE SEQUENCE [LARGE SCALE GENOMIC DNA]</scope>
    <source>
        <strain evidence="4 5">H1304</strain>
    </source>
</reference>
<dbReference type="PANTHER" id="PTHR31223">
    <property type="entry name" value="LOG FAMILY PROTEIN YJL055W"/>
    <property type="match status" value="1"/>
</dbReference>
<evidence type="ECO:0000256" key="1">
    <source>
        <dbReference type="ARBA" id="ARBA00000274"/>
    </source>
</evidence>
<organism evidence="4 5">
    <name type="scientific">Cohaesibacter celericrescens</name>
    <dbReference type="NCBI Taxonomy" id="2067669"/>
    <lineage>
        <taxon>Bacteria</taxon>
        <taxon>Pseudomonadati</taxon>
        <taxon>Pseudomonadota</taxon>
        <taxon>Alphaproteobacteria</taxon>
        <taxon>Hyphomicrobiales</taxon>
        <taxon>Cohaesibacteraceae</taxon>
    </lineage>
</organism>
<dbReference type="SUPFAM" id="SSF102405">
    <property type="entry name" value="MCP/YpsA-like"/>
    <property type="match status" value="1"/>
</dbReference>
<evidence type="ECO:0000256" key="3">
    <source>
        <dbReference type="RuleBase" id="RU363015"/>
    </source>
</evidence>
<dbReference type="Proteomes" id="UP000234881">
    <property type="component" value="Unassembled WGS sequence"/>
</dbReference>
<dbReference type="GO" id="GO:0005829">
    <property type="term" value="C:cytosol"/>
    <property type="evidence" value="ECO:0007669"/>
    <property type="project" value="TreeGrafter"/>
</dbReference>
<dbReference type="GO" id="GO:0008714">
    <property type="term" value="F:AMP nucleosidase activity"/>
    <property type="evidence" value="ECO:0007669"/>
    <property type="project" value="UniProtKB-EC"/>
</dbReference>
<comment type="catalytic activity">
    <reaction evidence="1">
        <text>AMP + H2O = D-ribose 5-phosphate + adenine</text>
        <dbReference type="Rhea" id="RHEA:20129"/>
        <dbReference type="ChEBI" id="CHEBI:15377"/>
        <dbReference type="ChEBI" id="CHEBI:16708"/>
        <dbReference type="ChEBI" id="CHEBI:78346"/>
        <dbReference type="ChEBI" id="CHEBI:456215"/>
        <dbReference type="EC" id="3.2.2.4"/>
    </reaction>
</comment>
<dbReference type="NCBIfam" id="TIGR00730">
    <property type="entry name" value="Rossman fold protein, TIGR00730 family"/>
    <property type="match status" value="1"/>
</dbReference>
<dbReference type="InterPro" id="IPR031100">
    <property type="entry name" value="LOG_fam"/>
</dbReference>
<dbReference type="Pfam" id="PF03641">
    <property type="entry name" value="Lysine_decarbox"/>
    <property type="match status" value="1"/>
</dbReference>
<evidence type="ECO:0000313" key="4">
    <source>
        <dbReference type="EMBL" id="PLW77002.1"/>
    </source>
</evidence>
<dbReference type="Gene3D" id="3.40.50.450">
    <property type="match status" value="1"/>
</dbReference>
<dbReference type="EC" id="3.2.2.n1" evidence="3"/>
<gene>
    <name evidence="4" type="ORF">C0081_13235</name>
</gene>
<dbReference type="PANTHER" id="PTHR31223:SF70">
    <property type="entry name" value="LOG FAMILY PROTEIN YJL055W"/>
    <property type="match status" value="1"/>
</dbReference>
<dbReference type="AlphaFoldDB" id="A0A2N5XR57"/>
<comment type="similarity">
    <text evidence="2 3">Belongs to the LOG family.</text>
</comment>
<dbReference type="EMBL" id="PKUQ01000022">
    <property type="protein sequence ID" value="PLW77002.1"/>
    <property type="molecule type" value="Genomic_DNA"/>
</dbReference>
<sequence length="195" mass="21690">MKSICVFCGSSWGRRKEYENAAIALSQEIARRGYRLVYGGSSVGLMGACADAALAAGGEVVGILPHSLKRKEIDHAGLTELHVVDSMHERKAKMVEVSDGFISLPGGAGTMDEMFEVWTWAMLGWHNKPSALMNVEGYYDDLIRFLDKTSQEDFVKQPHRDMLIVDTDASSLLDQMEAYKAPENIAKWIQKESQM</sequence>
<accession>A0A2N5XR57</accession>
<keyword evidence="3" id="KW-0378">Hydrolase</keyword>
<comment type="caution">
    <text evidence="4">The sequence shown here is derived from an EMBL/GenBank/DDBJ whole genome shotgun (WGS) entry which is preliminary data.</text>
</comment>
<dbReference type="RefSeq" id="WP_101534292.1">
    <property type="nucleotide sequence ID" value="NZ_JBFHIU010000020.1"/>
</dbReference>
<keyword evidence="3" id="KW-0203">Cytokinin biosynthesis</keyword>
<proteinExistence type="inferred from homology"/>
<dbReference type="InterPro" id="IPR005269">
    <property type="entry name" value="LOG"/>
</dbReference>
<keyword evidence="5" id="KW-1185">Reference proteome</keyword>
<dbReference type="OrthoDB" id="9801098at2"/>
<name>A0A2N5XR57_9HYPH</name>
<evidence type="ECO:0000313" key="5">
    <source>
        <dbReference type="Proteomes" id="UP000234881"/>
    </source>
</evidence>
<protein>
    <recommendedName>
        <fullName evidence="3">Cytokinin riboside 5'-monophosphate phosphoribohydrolase</fullName>
        <ecNumber evidence="3">3.2.2.n1</ecNumber>
    </recommendedName>
</protein>